<organism evidence="1 2">
    <name type="scientific">Plasmopara halstedii</name>
    <name type="common">Downy mildew of sunflower</name>
    <dbReference type="NCBI Taxonomy" id="4781"/>
    <lineage>
        <taxon>Eukaryota</taxon>
        <taxon>Sar</taxon>
        <taxon>Stramenopiles</taxon>
        <taxon>Oomycota</taxon>
        <taxon>Peronosporomycetes</taxon>
        <taxon>Peronosporales</taxon>
        <taxon>Peronosporaceae</taxon>
        <taxon>Plasmopara</taxon>
    </lineage>
</organism>
<sequence>MKKRMSCRRKIMARIKMPFIIVLPNRSYQAIVETNTSRLSRWREASQKVF</sequence>
<name>A0A0P1A642_PLAHL</name>
<dbReference type="Proteomes" id="UP000054928">
    <property type="component" value="Unassembled WGS sequence"/>
</dbReference>
<accession>A0A0P1A642</accession>
<reference evidence="2" key="1">
    <citation type="submission" date="2014-09" db="EMBL/GenBank/DDBJ databases">
        <authorList>
            <person name="Sharma Rahul"/>
            <person name="Thines Marco"/>
        </authorList>
    </citation>
    <scope>NUCLEOTIDE SEQUENCE [LARGE SCALE GENOMIC DNA]</scope>
</reference>
<dbReference type="GeneID" id="36395412"/>
<dbReference type="EMBL" id="CCYD01000109">
    <property type="protein sequence ID" value="CEG36036.1"/>
    <property type="molecule type" value="Genomic_DNA"/>
</dbReference>
<keyword evidence="2" id="KW-1185">Reference proteome</keyword>
<dbReference type="RefSeq" id="XP_024572405.1">
    <property type="nucleotide sequence ID" value="XM_024730825.1"/>
</dbReference>
<evidence type="ECO:0000313" key="2">
    <source>
        <dbReference type="Proteomes" id="UP000054928"/>
    </source>
</evidence>
<dbReference type="AlphaFoldDB" id="A0A0P1A642"/>
<evidence type="ECO:0000313" key="1">
    <source>
        <dbReference type="EMBL" id="CEG36036.1"/>
    </source>
</evidence>
<protein>
    <submittedName>
        <fullName evidence="1">Uncharacterized protein</fullName>
    </submittedName>
</protein>
<proteinExistence type="predicted"/>